<dbReference type="InterPro" id="IPR018391">
    <property type="entry name" value="PQQ_b-propeller_rpt"/>
</dbReference>
<dbReference type="Proteomes" id="UP001195903">
    <property type="component" value="Unassembled WGS sequence"/>
</dbReference>
<accession>A0ABS5V991</accession>
<name>A0ABS5V991_9GAMM</name>
<keyword evidence="3" id="KW-1185">Reference proteome</keyword>
<gene>
    <name evidence="2" type="ORF">KJI95_18925</name>
</gene>
<dbReference type="PROSITE" id="PS51257">
    <property type="entry name" value="PROKAR_LIPOPROTEIN"/>
    <property type="match status" value="1"/>
</dbReference>
<protein>
    <submittedName>
        <fullName evidence="2">PQQ-binding-like beta-propeller repeat protein</fullName>
    </submittedName>
</protein>
<comment type="caution">
    <text evidence="2">The sequence shown here is derived from an EMBL/GenBank/DDBJ whole genome shotgun (WGS) entry which is preliminary data.</text>
</comment>
<dbReference type="PANTHER" id="PTHR34512:SF30">
    <property type="entry name" value="OUTER MEMBRANE PROTEIN ASSEMBLY FACTOR BAMB"/>
    <property type="match status" value="1"/>
</dbReference>
<dbReference type="PANTHER" id="PTHR34512">
    <property type="entry name" value="CELL SURFACE PROTEIN"/>
    <property type="match status" value="1"/>
</dbReference>
<reference evidence="2 3" key="1">
    <citation type="submission" date="2021-05" db="EMBL/GenBank/DDBJ databases">
        <title>Shewanella sp. JM162201.</title>
        <authorList>
            <person name="Xu S."/>
            <person name="Li A."/>
        </authorList>
    </citation>
    <scope>NUCLEOTIDE SEQUENCE [LARGE SCALE GENOMIC DNA]</scope>
    <source>
        <strain evidence="2 3">JM162201</strain>
    </source>
</reference>
<sequence>MKHKISSLIATSVVLLSACGGGGDENTPPPEAKVSLQLQSTNLSLSAHQGDALKVAISGNWSGTNLGTQKVYLKLYDEANKYIVPAVSAPLSGNGFTLETVLNYTLPVGEYAPKLSVLACKDANCATPYSGSAAVVNLQLQVAKVPEWQTHQANAAHTGYVPVWLSTSNFTKLWEWNRGPSDEPIGGINAPVAGNGTVYVSTDVYHGDARVLALDELTGVERWRVSFGVMPALNPPAINDSTLFVATSGHSDTKVWAIDRADGKLKFQSNFLSQWGNYLAPTVYDDKVYQTGGYYGGFTYAFNVADGVEAWSQSAGTSWGMDTPAVDDKQIYVHNGIELTILDKDSGDKLSSISDPFGNTDYSYHGAPVLGSEGRVIAFSGGAFSGRASSNAEHYEDRVISGFDSVNQKHLWTSRFSYRTFFALANGVIYAGKNNPVALDAIDEKTGEVLWSWVAPSTDDTAFHRNVVVTNNLLFVSTNANVYAVDIASQQKVWSHNEPGTITLSDNRILLIATGARESDGRLLAFDLRNK</sequence>
<dbReference type="Pfam" id="PF13360">
    <property type="entry name" value="PQQ_2"/>
    <property type="match status" value="1"/>
</dbReference>
<dbReference type="SMART" id="SM00564">
    <property type="entry name" value="PQQ"/>
    <property type="match status" value="6"/>
</dbReference>
<dbReference type="InterPro" id="IPR015943">
    <property type="entry name" value="WD40/YVTN_repeat-like_dom_sf"/>
</dbReference>
<organism evidence="2 3">
    <name type="scientific">Shewanella jiangmenensis</name>
    <dbReference type="NCBI Taxonomy" id="2837387"/>
    <lineage>
        <taxon>Bacteria</taxon>
        <taxon>Pseudomonadati</taxon>
        <taxon>Pseudomonadota</taxon>
        <taxon>Gammaproteobacteria</taxon>
        <taxon>Alteromonadales</taxon>
        <taxon>Shewanellaceae</taxon>
        <taxon>Shewanella</taxon>
    </lineage>
</organism>
<dbReference type="RefSeq" id="WP_214508770.1">
    <property type="nucleotide sequence ID" value="NZ_JAHEPS010000015.1"/>
</dbReference>
<evidence type="ECO:0000313" key="3">
    <source>
        <dbReference type="Proteomes" id="UP001195903"/>
    </source>
</evidence>
<dbReference type="Gene3D" id="2.40.128.630">
    <property type="match status" value="2"/>
</dbReference>
<proteinExistence type="predicted"/>
<dbReference type="Gene3D" id="2.130.10.10">
    <property type="entry name" value="YVTN repeat-like/Quinoprotein amine dehydrogenase"/>
    <property type="match status" value="1"/>
</dbReference>
<dbReference type="SUPFAM" id="SSF50998">
    <property type="entry name" value="Quinoprotein alcohol dehydrogenase-like"/>
    <property type="match status" value="2"/>
</dbReference>
<dbReference type="EMBL" id="JAHEPS010000015">
    <property type="protein sequence ID" value="MBT1446573.1"/>
    <property type="molecule type" value="Genomic_DNA"/>
</dbReference>
<evidence type="ECO:0000259" key="1">
    <source>
        <dbReference type="Pfam" id="PF13360"/>
    </source>
</evidence>
<feature type="domain" description="Pyrrolo-quinoline quinone repeat" evidence="1">
    <location>
        <begin position="208"/>
        <end position="452"/>
    </location>
</feature>
<dbReference type="InterPro" id="IPR011047">
    <property type="entry name" value="Quinoprotein_ADH-like_sf"/>
</dbReference>
<evidence type="ECO:0000313" key="2">
    <source>
        <dbReference type="EMBL" id="MBT1446573.1"/>
    </source>
</evidence>
<dbReference type="InterPro" id="IPR002372">
    <property type="entry name" value="PQQ_rpt_dom"/>
</dbReference>